<evidence type="ECO:0000313" key="1">
    <source>
        <dbReference type="EMBL" id="MEY8769060.1"/>
    </source>
</evidence>
<dbReference type="RefSeq" id="WP_253460951.1">
    <property type="nucleotide sequence ID" value="NZ_JBGFFX010000001.1"/>
</dbReference>
<dbReference type="EMBL" id="JBGFFX010000001">
    <property type="protein sequence ID" value="MEY8769060.1"/>
    <property type="molecule type" value="Genomic_DNA"/>
</dbReference>
<sequence>MTTYRVRVGFHNPSALTFRQLDEILEQQRFWRTASRSATFRYFMEYEYESEVRDLCEVCELAYSQACKVKKCPLVMVVEETSEEKTLADMQQ</sequence>
<proteinExistence type="predicted"/>
<reference evidence="1 2" key="1">
    <citation type="submission" date="2024-07" db="EMBL/GenBank/DDBJ databases">
        <authorList>
            <person name="Hebao G."/>
        </authorList>
    </citation>
    <scope>NUCLEOTIDE SEQUENCE [LARGE SCALE GENOMIC DNA]</scope>
    <source>
        <strain evidence="1 2">ACCC 02193</strain>
    </source>
</reference>
<organism evidence="1 2">
    <name type="scientific">Erwinia aeris</name>
    <dbReference type="NCBI Taxonomy" id="3239803"/>
    <lineage>
        <taxon>Bacteria</taxon>
        <taxon>Pseudomonadati</taxon>
        <taxon>Pseudomonadota</taxon>
        <taxon>Gammaproteobacteria</taxon>
        <taxon>Enterobacterales</taxon>
        <taxon>Erwiniaceae</taxon>
        <taxon>Erwinia</taxon>
    </lineage>
</organism>
<keyword evidence="2" id="KW-1185">Reference proteome</keyword>
<gene>
    <name evidence="1" type="ORF">AB6T85_01205</name>
</gene>
<comment type="caution">
    <text evidence="1">The sequence shown here is derived from an EMBL/GenBank/DDBJ whole genome shotgun (WGS) entry which is preliminary data.</text>
</comment>
<protein>
    <submittedName>
        <fullName evidence="1">Uncharacterized protein</fullName>
    </submittedName>
</protein>
<name>A0ABV4E2D5_9GAMM</name>
<accession>A0ABV4E2D5</accession>
<evidence type="ECO:0000313" key="2">
    <source>
        <dbReference type="Proteomes" id="UP001565243"/>
    </source>
</evidence>
<dbReference type="Proteomes" id="UP001565243">
    <property type="component" value="Unassembled WGS sequence"/>
</dbReference>